<dbReference type="AlphaFoldDB" id="A0A6A3BYB6"/>
<reference evidence="1" key="1">
    <citation type="submission" date="2019-09" db="EMBL/GenBank/DDBJ databases">
        <title>Draft genome information of white flower Hibiscus syriacus.</title>
        <authorList>
            <person name="Kim Y.-M."/>
        </authorList>
    </citation>
    <scope>NUCLEOTIDE SEQUENCE [LARGE SCALE GENOMIC DNA]</scope>
    <source>
        <strain evidence="1">YM2019G1</strain>
    </source>
</reference>
<sequence>MLIEQGISIMKAIEDAVSQGMAAKQAAKQAELEGEKAAKLATRQAKISKGYGQAVRCLLWRFSRQTKAWEGRLSCGKSFGELVGGRIGPMAYDVVNGIIACFSLFKPKKFQSTKNLKFQGIPMYMEIQMHMNLHLMRALNHKKLKIMRLLFMKTGSL</sequence>
<dbReference type="PANTHER" id="PTHR35702">
    <property type="entry name" value="EXPRESSED PROTEIN"/>
    <property type="match status" value="1"/>
</dbReference>
<dbReference type="PANTHER" id="PTHR35702:SF1">
    <property type="entry name" value="EXPRESSED PROTEIN"/>
    <property type="match status" value="1"/>
</dbReference>
<protein>
    <submittedName>
        <fullName evidence="1">Uncharacterized protein</fullName>
    </submittedName>
</protein>
<accession>A0A6A3BYB6</accession>
<comment type="caution">
    <text evidence="1">The sequence shown here is derived from an EMBL/GenBank/DDBJ whole genome shotgun (WGS) entry which is preliminary data.</text>
</comment>
<gene>
    <name evidence="1" type="ORF">F3Y22_tig00017959pilonHSYRG00020</name>
</gene>
<name>A0A6A3BYB6_HIBSY</name>
<keyword evidence="2" id="KW-1185">Reference proteome</keyword>
<evidence type="ECO:0000313" key="1">
    <source>
        <dbReference type="EMBL" id="KAE8720927.1"/>
    </source>
</evidence>
<organism evidence="1 2">
    <name type="scientific">Hibiscus syriacus</name>
    <name type="common">Rose of Sharon</name>
    <dbReference type="NCBI Taxonomy" id="106335"/>
    <lineage>
        <taxon>Eukaryota</taxon>
        <taxon>Viridiplantae</taxon>
        <taxon>Streptophyta</taxon>
        <taxon>Embryophyta</taxon>
        <taxon>Tracheophyta</taxon>
        <taxon>Spermatophyta</taxon>
        <taxon>Magnoliopsida</taxon>
        <taxon>eudicotyledons</taxon>
        <taxon>Gunneridae</taxon>
        <taxon>Pentapetalae</taxon>
        <taxon>rosids</taxon>
        <taxon>malvids</taxon>
        <taxon>Malvales</taxon>
        <taxon>Malvaceae</taxon>
        <taxon>Malvoideae</taxon>
        <taxon>Hibiscus</taxon>
    </lineage>
</organism>
<evidence type="ECO:0000313" key="2">
    <source>
        <dbReference type="Proteomes" id="UP000436088"/>
    </source>
</evidence>
<proteinExistence type="predicted"/>
<dbReference type="EMBL" id="VEPZ02000669">
    <property type="protein sequence ID" value="KAE8720927.1"/>
    <property type="molecule type" value="Genomic_DNA"/>
</dbReference>
<dbReference type="Proteomes" id="UP000436088">
    <property type="component" value="Unassembled WGS sequence"/>
</dbReference>